<dbReference type="AlphaFoldDB" id="A0AA88UAW6"/>
<feature type="chain" id="PRO_5041720877" description="Protein kinase domain-containing protein" evidence="8">
    <location>
        <begin position="28"/>
        <end position="401"/>
    </location>
</feature>
<keyword evidence="3" id="KW-0812">Transmembrane</keyword>
<feature type="signal peptide" evidence="8">
    <location>
        <begin position="1"/>
        <end position="27"/>
    </location>
</feature>
<keyword evidence="2" id="KW-0418">Kinase</keyword>
<evidence type="ECO:0000256" key="4">
    <source>
        <dbReference type="ARBA" id="ARBA00022729"/>
    </source>
</evidence>
<evidence type="ECO:0000259" key="9">
    <source>
        <dbReference type="SMART" id="SM00220"/>
    </source>
</evidence>
<dbReference type="EMBL" id="JAVXUO010001984">
    <property type="protein sequence ID" value="KAK2977445.1"/>
    <property type="molecule type" value="Genomic_DNA"/>
</dbReference>
<dbReference type="PANTHER" id="PTHR27009">
    <property type="entry name" value="RUST RESISTANCE KINASE LR10-RELATED"/>
    <property type="match status" value="1"/>
</dbReference>
<dbReference type="InterPro" id="IPR011009">
    <property type="entry name" value="Kinase-like_dom_sf"/>
</dbReference>
<dbReference type="SUPFAM" id="SSF56112">
    <property type="entry name" value="Protein kinase-like (PK-like)"/>
    <property type="match status" value="1"/>
</dbReference>
<dbReference type="InterPro" id="IPR045874">
    <property type="entry name" value="LRK10/LRL21-25-like"/>
</dbReference>
<protein>
    <recommendedName>
        <fullName evidence="9">Protein kinase domain-containing protein</fullName>
    </recommendedName>
</protein>
<dbReference type="SMART" id="SM00220">
    <property type="entry name" value="S_TKc"/>
    <property type="match status" value="1"/>
</dbReference>
<reference evidence="10" key="1">
    <citation type="submission" date="2022-12" db="EMBL/GenBank/DDBJ databases">
        <title>Draft genome assemblies for two species of Escallonia (Escalloniales).</title>
        <authorList>
            <person name="Chanderbali A."/>
            <person name="Dervinis C."/>
            <person name="Anghel I."/>
            <person name="Soltis D."/>
            <person name="Soltis P."/>
            <person name="Zapata F."/>
        </authorList>
    </citation>
    <scope>NUCLEOTIDE SEQUENCE</scope>
    <source>
        <strain evidence="10">UCBG92.1500</strain>
        <tissue evidence="10">Leaf</tissue>
    </source>
</reference>
<evidence type="ECO:0000256" key="1">
    <source>
        <dbReference type="ARBA" id="ARBA00004479"/>
    </source>
</evidence>
<sequence>MFRRKLLHAWLGVVFIVQAYFSQISSGEKNCGCGPSSCGSIHNISCPFRLKGNPENCGDSRYEPACEDNITVINLYSHRYYVQEINYSNVMIRLVDVNVKKMECFLVPHNLASLNNYVLAPGISYLQSQGYLKPIRYSYSEIRKMTKGFKDKMGEGGYGSVCKGKLRSNRLVARDPSVLSYTSTCQTGPWRSTLFLERPYLIKLGEKTWSTCIRGCDIQNLHFDIKPQNILLDDNFIPKVFDFGLAKLHPTDNGILTFTAARGTIEYLWNAADGNASTKKDLIATEEDCSQYFPYWIYDRFKKGKDVKMGDSTDDEKITRKMTLVAQWCIQMNPVERPSMTKVWETLEGEVELLQLPPEPLQLSQGTSILQEQTSSRDSSESVALLCTNSFKSATLEIAVD</sequence>
<organism evidence="10 11">
    <name type="scientific">Escallonia rubra</name>
    <dbReference type="NCBI Taxonomy" id="112253"/>
    <lineage>
        <taxon>Eukaryota</taxon>
        <taxon>Viridiplantae</taxon>
        <taxon>Streptophyta</taxon>
        <taxon>Embryophyta</taxon>
        <taxon>Tracheophyta</taxon>
        <taxon>Spermatophyta</taxon>
        <taxon>Magnoliopsida</taxon>
        <taxon>eudicotyledons</taxon>
        <taxon>Gunneridae</taxon>
        <taxon>Pentapetalae</taxon>
        <taxon>asterids</taxon>
        <taxon>campanulids</taxon>
        <taxon>Escalloniales</taxon>
        <taxon>Escalloniaceae</taxon>
        <taxon>Escallonia</taxon>
    </lineage>
</organism>
<comment type="subcellular location">
    <subcellularLocation>
        <location evidence="1">Membrane</location>
        <topology evidence="1">Single-pass type I membrane protein</topology>
    </subcellularLocation>
</comment>
<dbReference type="GO" id="GO:0016020">
    <property type="term" value="C:membrane"/>
    <property type="evidence" value="ECO:0007669"/>
    <property type="project" value="UniProtKB-SubCell"/>
</dbReference>
<dbReference type="GO" id="GO:0005524">
    <property type="term" value="F:ATP binding"/>
    <property type="evidence" value="ECO:0007669"/>
    <property type="project" value="InterPro"/>
</dbReference>
<evidence type="ECO:0000256" key="2">
    <source>
        <dbReference type="ARBA" id="ARBA00022527"/>
    </source>
</evidence>
<dbReference type="GO" id="GO:0030247">
    <property type="term" value="F:polysaccharide binding"/>
    <property type="evidence" value="ECO:0007669"/>
    <property type="project" value="InterPro"/>
</dbReference>
<evidence type="ECO:0000313" key="10">
    <source>
        <dbReference type="EMBL" id="KAK2977445.1"/>
    </source>
</evidence>
<dbReference type="Gene3D" id="1.10.510.10">
    <property type="entry name" value="Transferase(Phosphotransferase) domain 1"/>
    <property type="match status" value="1"/>
</dbReference>
<keyword evidence="6" id="KW-0472">Membrane</keyword>
<accession>A0AA88UAW6</accession>
<evidence type="ECO:0000256" key="3">
    <source>
        <dbReference type="ARBA" id="ARBA00022692"/>
    </source>
</evidence>
<keyword evidence="2" id="KW-0808">Transferase</keyword>
<keyword evidence="2" id="KW-0723">Serine/threonine-protein kinase</keyword>
<dbReference type="GO" id="GO:0004674">
    <property type="term" value="F:protein serine/threonine kinase activity"/>
    <property type="evidence" value="ECO:0007669"/>
    <property type="project" value="UniProtKB-KW"/>
</dbReference>
<keyword evidence="7" id="KW-0325">Glycoprotein</keyword>
<keyword evidence="5" id="KW-1133">Transmembrane helix</keyword>
<dbReference type="Gene3D" id="3.30.200.20">
    <property type="entry name" value="Phosphorylase Kinase, domain 1"/>
    <property type="match status" value="1"/>
</dbReference>
<evidence type="ECO:0000256" key="7">
    <source>
        <dbReference type="ARBA" id="ARBA00023180"/>
    </source>
</evidence>
<dbReference type="Pfam" id="PF13947">
    <property type="entry name" value="GUB_WAK_bind"/>
    <property type="match status" value="1"/>
</dbReference>
<evidence type="ECO:0000256" key="6">
    <source>
        <dbReference type="ARBA" id="ARBA00023136"/>
    </source>
</evidence>
<name>A0AA88UAW6_9ASTE</name>
<gene>
    <name evidence="10" type="ORF">RJ640_028606</name>
</gene>
<keyword evidence="4 8" id="KW-0732">Signal</keyword>
<evidence type="ECO:0000256" key="5">
    <source>
        <dbReference type="ARBA" id="ARBA00022989"/>
    </source>
</evidence>
<keyword evidence="11" id="KW-1185">Reference proteome</keyword>
<dbReference type="InterPro" id="IPR000719">
    <property type="entry name" value="Prot_kinase_dom"/>
</dbReference>
<comment type="caution">
    <text evidence="10">The sequence shown here is derived from an EMBL/GenBank/DDBJ whole genome shotgun (WGS) entry which is preliminary data.</text>
</comment>
<feature type="domain" description="Protein kinase" evidence="9">
    <location>
        <begin position="147"/>
        <end position="345"/>
    </location>
</feature>
<evidence type="ECO:0000313" key="11">
    <source>
        <dbReference type="Proteomes" id="UP001187471"/>
    </source>
</evidence>
<dbReference type="Proteomes" id="UP001187471">
    <property type="component" value="Unassembled WGS sequence"/>
</dbReference>
<proteinExistence type="predicted"/>
<dbReference type="InterPro" id="IPR025287">
    <property type="entry name" value="WAK_GUB"/>
</dbReference>
<evidence type="ECO:0000256" key="8">
    <source>
        <dbReference type="SAM" id="SignalP"/>
    </source>
</evidence>